<evidence type="ECO:0000313" key="1">
    <source>
        <dbReference type="EMBL" id="KAI3767586.1"/>
    </source>
</evidence>
<reference evidence="2" key="1">
    <citation type="journal article" date="2022" name="Mol. Ecol. Resour.">
        <title>The genomes of chicory, endive, great burdock and yacon provide insights into Asteraceae palaeo-polyploidization history and plant inulin production.</title>
        <authorList>
            <person name="Fan W."/>
            <person name="Wang S."/>
            <person name="Wang H."/>
            <person name="Wang A."/>
            <person name="Jiang F."/>
            <person name="Liu H."/>
            <person name="Zhao H."/>
            <person name="Xu D."/>
            <person name="Zhang Y."/>
        </authorList>
    </citation>
    <scope>NUCLEOTIDE SEQUENCE [LARGE SCALE GENOMIC DNA]</scope>
    <source>
        <strain evidence="2">cv. Punajuju</strain>
    </source>
</reference>
<comment type="caution">
    <text evidence="1">The sequence shown here is derived from an EMBL/GenBank/DDBJ whole genome shotgun (WGS) entry which is preliminary data.</text>
</comment>
<evidence type="ECO:0000313" key="2">
    <source>
        <dbReference type="Proteomes" id="UP001055811"/>
    </source>
</evidence>
<keyword evidence="2" id="KW-1185">Reference proteome</keyword>
<sequence>MAKSLSRMKNSADQLEEHVGLQPHLPETEDVMEGAVIDNTNPYLTTPKIVEIVDTFENQALVMSESIPSPDNASRSLSAPIHLLDNGQENDDDDVAFEIEKHNFLATHDPLMSVKLDVINNIDEDIREHTNIMHFDPIRLEKFWLYCRPKLQTADNMQHASKRRFVKQLLGAALDVLHIKLVILKRHRGKDRAWRFKATSKHSRELIGRRRPSSSRRTAKPFDPGKLEEHWVNEGTVASENQRSQKAYDPP</sequence>
<proteinExistence type="predicted"/>
<name>A0ACB9F9E5_CICIN</name>
<gene>
    <name evidence="1" type="ORF">L2E82_17825</name>
</gene>
<reference evidence="1 2" key="2">
    <citation type="journal article" date="2022" name="Mol. Ecol. Resour.">
        <title>The genomes of chicory, endive, great burdock and yacon provide insights into Asteraceae paleo-polyploidization history and plant inulin production.</title>
        <authorList>
            <person name="Fan W."/>
            <person name="Wang S."/>
            <person name="Wang H."/>
            <person name="Wang A."/>
            <person name="Jiang F."/>
            <person name="Liu H."/>
            <person name="Zhao H."/>
            <person name="Xu D."/>
            <person name="Zhang Y."/>
        </authorList>
    </citation>
    <scope>NUCLEOTIDE SEQUENCE [LARGE SCALE GENOMIC DNA]</scope>
    <source>
        <strain evidence="2">cv. Punajuju</strain>
        <tissue evidence="1">Leaves</tissue>
    </source>
</reference>
<protein>
    <submittedName>
        <fullName evidence="1">Uncharacterized protein</fullName>
    </submittedName>
</protein>
<accession>A0ACB9F9E5</accession>
<dbReference type="EMBL" id="CM042011">
    <property type="protein sequence ID" value="KAI3767586.1"/>
    <property type="molecule type" value="Genomic_DNA"/>
</dbReference>
<dbReference type="Proteomes" id="UP001055811">
    <property type="component" value="Linkage Group LG03"/>
</dbReference>
<organism evidence="1 2">
    <name type="scientific">Cichorium intybus</name>
    <name type="common">Chicory</name>
    <dbReference type="NCBI Taxonomy" id="13427"/>
    <lineage>
        <taxon>Eukaryota</taxon>
        <taxon>Viridiplantae</taxon>
        <taxon>Streptophyta</taxon>
        <taxon>Embryophyta</taxon>
        <taxon>Tracheophyta</taxon>
        <taxon>Spermatophyta</taxon>
        <taxon>Magnoliopsida</taxon>
        <taxon>eudicotyledons</taxon>
        <taxon>Gunneridae</taxon>
        <taxon>Pentapetalae</taxon>
        <taxon>asterids</taxon>
        <taxon>campanulids</taxon>
        <taxon>Asterales</taxon>
        <taxon>Asteraceae</taxon>
        <taxon>Cichorioideae</taxon>
        <taxon>Cichorieae</taxon>
        <taxon>Cichoriinae</taxon>
        <taxon>Cichorium</taxon>
    </lineage>
</organism>